<feature type="short sequence motif" description="DGA/G" evidence="4">
    <location>
        <begin position="225"/>
        <end position="227"/>
    </location>
</feature>
<keyword evidence="1 4" id="KW-0378">Hydrolase</keyword>
<evidence type="ECO:0000313" key="8">
    <source>
        <dbReference type="Proteomes" id="UP000715095"/>
    </source>
</evidence>
<dbReference type="SUPFAM" id="SSF52151">
    <property type="entry name" value="FabD/lysophospholipase-like"/>
    <property type="match status" value="1"/>
</dbReference>
<feature type="domain" description="PNPLA" evidence="6">
    <location>
        <begin position="44"/>
        <end position="238"/>
    </location>
</feature>
<feature type="active site" description="Proton acceptor" evidence="4">
    <location>
        <position position="225"/>
    </location>
</feature>
<dbReference type="Gene3D" id="3.40.1090.10">
    <property type="entry name" value="Cytosolic phospholipase A2 catalytic domain"/>
    <property type="match status" value="2"/>
</dbReference>
<keyword evidence="5" id="KW-0732">Signal</keyword>
<dbReference type="InterPro" id="IPR002641">
    <property type="entry name" value="PNPLA_dom"/>
</dbReference>
<name>A0ABS2DQF8_9BURK</name>
<evidence type="ECO:0000256" key="2">
    <source>
        <dbReference type="ARBA" id="ARBA00022963"/>
    </source>
</evidence>
<dbReference type="Gene3D" id="2.40.160.50">
    <property type="entry name" value="membrane protein fhac: a member of the omp85/tpsb transporter family"/>
    <property type="match status" value="1"/>
</dbReference>
<evidence type="ECO:0000256" key="3">
    <source>
        <dbReference type="ARBA" id="ARBA00023098"/>
    </source>
</evidence>
<dbReference type="RefSeq" id="WP_205101351.1">
    <property type="nucleotide sequence ID" value="NZ_JACJJC010000001.1"/>
</dbReference>
<dbReference type="PANTHER" id="PTHR14226">
    <property type="entry name" value="NEUROPATHY TARGET ESTERASE/SWISS CHEESE D.MELANOGASTER"/>
    <property type="match status" value="1"/>
</dbReference>
<feature type="signal peptide" evidence="5">
    <location>
        <begin position="1"/>
        <end position="24"/>
    </location>
</feature>
<evidence type="ECO:0000256" key="1">
    <source>
        <dbReference type="ARBA" id="ARBA00022801"/>
    </source>
</evidence>
<dbReference type="PROSITE" id="PS51635">
    <property type="entry name" value="PNPLA"/>
    <property type="match status" value="1"/>
</dbReference>
<keyword evidence="3 4" id="KW-0443">Lipid metabolism</keyword>
<accession>A0ABS2DQF8</accession>
<sequence>MVSAKKIKAAAIVALCMSAAVASAQTPEEVRARCRAENRPCVGLVLSGGGARGFAHVGVIKVLEEMGIRVDVIAGTSMGAMVGGAYAAGFSYEQLESTVLGVDWDQMLAPRPDRAILPFRRKLDDYKSLPSSGIEIGADGVPTLPDSFVPSEELALFLNEKTGTVSMIEDLARLSVPFASTATDLVSGERVVMQKDCTLGQAMRASMSLPGVFAPLPYHRKLLVDGGLVDNLPVELARSMGAEVLIVVNVGTPLSKRSELNSVVGVMAQMVNLLTEQNVRESLASLTDEDVLITPDLEGFTSADLKRSADIIKRGEEAARKSQAALLKFARPRAEFLAWNETRMRPFADEDARKVHRLSDIRVASRRRSAVAPERVLNVADISADKPVTNAELDDASRRVWAEGNFETITYRFDPGPNGTEVLVFEPREKRRGYSSVRLGGSVQTNFEADNSFNLLFSHSWNLLNDWGAEWRNEIQVGEERRFTSEFYQPLGAGSPWFIQPKVEYAREPFDVYEYGDPVERRRNETLLVDFMLGREIDRLGFAGASLGWIRTKSSQEVGVEGTSDKFSSWYLGGEFLYDTLDNINFPTRGVRFSALGRLTNDTSGNEGGDEYYSVDALVPYSVGRWTLTFSGEVGRSTVSSAFSLGGAKRLAGSAYGRWTGSRMQYGRLSLAREISGTFDAIKQPVWIGAAAEAGRAWNPNAPKTSESSDDDWHYAGSVYVGIDSLIGPLFFSYGRTFGDESAFFFLWGRRD</sequence>
<evidence type="ECO:0000259" key="6">
    <source>
        <dbReference type="PROSITE" id="PS51635"/>
    </source>
</evidence>
<comment type="caution">
    <text evidence="7">The sequence shown here is derived from an EMBL/GenBank/DDBJ whole genome shotgun (WGS) entry which is preliminary data.</text>
</comment>
<evidence type="ECO:0000256" key="5">
    <source>
        <dbReference type="SAM" id="SignalP"/>
    </source>
</evidence>
<gene>
    <name evidence="7" type="ORF">H6A60_00305</name>
</gene>
<evidence type="ECO:0000256" key="4">
    <source>
        <dbReference type="PROSITE-ProRule" id="PRU01161"/>
    </source>
</evidence>
<dbReference type="EMBL" id="JACJJC010000001">
    <property type="protein sequence ID" value="MBM6702955.1"/>
    <property type="molecule type" value="Genomic_DNA"/>
</dbReference>
<dbReference type="CDD" id="cd07205">
    <property type="entry name" value="Pat_PNPLA6_PNPLA7_NTE1_like"/>
    <property type="match status" value="1"/>
</dbReference>
<feature type="short sequence motif" description="GXGXXG" evidence="4">
    <location>
        <begin position="48"/>
        <end position="53"/>
    </location>
</feature>
<feature type="chain" id="PRO_5045638802" evidence="5">
    <location>
        <begin position="25"/>
        <end position="752"/>
    </location>
</feature>
<feature type="short sequence motif" description="GXSXG" evidence="4">
    <location>
        <begin position="75"/>
        <end position="79"/>
    </location>
</feature>
<dbReference type="Proteomes" id="UP000715095">
    <property type="component" value="Unassembled WGS sequence"/>
</dbReference>
<dbReference type="Pfam" id="PF01734">
    <property type="entry name" value="Patatin"/>
    <property type="match status" value="1"/>
</dbReference>
<protein>
    <submittedName>
        <fullName evidence="7">Patatin-like phospholipase family protein</fullName>
    </submittedName>
</protein>
<dbReference type="PANTHER" id="PTHR14226:SF29">
    <property type="entry name" value="NEUROPATHY TARGET ESTERASE SWS"/>
    <property type="match status" value="1"/>
</dbReference>
<proteinExistence type="predicted"/>
<dbReference type="InterPro" id="IPR050301">
    <property type="entry name" value="NTE"/>
</dbReference>
<reference evidence="7 8" key="1">
    <citation type="journal article" date="2021" name="Sci. Rep.">
        <title>The distribution of antibiotic resistance genes in chicken gut microbiota commensals.</title>
        <authorList>
            <person name="Juricova H."/>
            <person name="Matiasovicova J."/>
            <person name="Kubasova T."/>
            <person name="Cejkova D."/>
            <person name="Rychlik I."/>
        </authorList>
    </citation>
    <scope>NUCLEOTIDE SEQUENCE [LARGE SCALE GENOMIC DNA]</scope>
    <source>
        <strain evidence="7 8">An829</strain>
    </source>
</reference>
<keyword evidence="8" id="KW-1185">Reference proteome</keyword>
<organism evidence="7 8">
    <name type="scientific">Sutterella massiliensis</name>
    <dbReference type="NCBI Taxonomy" id="1816689"/>
    <lineage>
        <taxon>Bacteria</taxon>
        <taxon>Pseudomonadati</taxon>
        <taxon>Pseudomonadota</taxon>
        <taxon>Betaproteobacteria</taxon>
        <taxon>Burkholderiales</taxon>
        <taxon>Sutterellaceae</taxon>
        <taxon>Sutterella</taxon>
    </lineage>
</organism>
<feature type="active site" description="Nucleophile" evidence="4">
    <location>
        <position position="77"/>
    </location>
</feature>
<dbReference type="InterPro" id="IPR016035">
    <property type="entry name" value="Acyl_Trfase/lysoPLipase"/>
</dbReference>
<keyword evidence="2 4" id="KW-0442">Lipid degradation</keyword>
<evidence type="ECO:0000313" key="7">
    <source>
        <dbReference type="EMBL" id="MBM6702955.1"/>
    </source>
</evidence>